<dbReference type="PRINTS" id="PR00305">
    <property type="entry name" value="1433ZETA"/>
</dbReference>
<gene>
    <name evidence="4" type="ORF">PPERSA_03392</name>
</gene>
<reference evidence="4 5" key="1">
    <citation type="journal article" date="2015" name="Sci. Rep.">
        <title>Genome of the facultative scuticociliatosis pathogen Pseudocohnilembus persalinus provides insight into its virulence through horizontal gene transfer.</title>
        <authorList>
            <person name="Xiong J."/>
            <person name="Wang G."/>
            <person name="Cheng J."/>
            <person name="Tian M."/>
            <person name="Pan X."/>
            <person name="Warren A."/>
            <person name="Jiang C."/>
            <person name="Yuan D."/>
            <person name="Miao W."/>
        </authorList>
    </citation>
    <scope>NUCLEOTIDE SEQUENCE [LARGE SCALE GENOMIC DNA]</scope>
    <source>
        <strain evidence="4">36N120E</strain>
    </source>
</reference>
<protein>
    <submittedName>
        <fullName evidence="4">14-3-3 domain</fullName>
    </submittedName>
</protein>
<dbReference type="PANTHER" id="PTHR18860">
    <property type="entry name" value="14-3-3 PROTEIN"/>
    <property type="match status" value="1"/>
</dbReference>
<dbReference type="InParanoid" id="A0A0V0Q7M1"/>
<proteinExistence type="inferred from homology"/>
<dbReference type="AlphaFoldDB" id="A0A0V0Q7M1"/>
<dbReference type="InterPro" id="IPR036815">
    <property type="entry name" value="14-3-3_dom_sf"/>
</dbReference>
<evidence type="ECO:0000259" key="3">
    <source>
        <dbReference type="SMART" id="SM00101"/>
    </source>
</evidence>
<keyword evidence="5" id="KW-1185">Reference proteome</keyword>
<feature type="domain" description="14-3-3" evidence="3">
    <location>
        <begin position="7"/>
        <end position="247"/>
    </location>
</feature>
<evidence type="ECO:0000256" key="1">
    <source>
        <dbReference type="ARBA" id="ARBA00006141"/>
    </source>
</evidence>
<feature type="site" description="Interaction with phosphoserine on interacting protein" evidence="2">
    <location>
        <position position="132"/>
    </location>
</feature>
<dbReference type="Proteomes" id="UP000054937">
    <property type="component" value="Unassembled WGS sequence"/>
</dbReference>
<dbReference type="SMART" id="SM00101">
    <property type="entry name" value="14_3_3"/>
    <property type="match status" value="1"/>
</dbReference>
<comment type="similarity">
    <text evidence="1">Belongs to the 14-3-3 family.</text>
</comment>
<dbReference type="Gene3D" id="1.20.190.20">
    <property type="entry name" value="14-3-3 domain"/>
    <property type="match status" value="1"/>
</dbReference>
<dbReference type="Pfam" id="PF00244">
    <property type="entry name" value="14-3-3"/>
    <property type="match status" value="1"/>
</dbReference>
<dbReference type="InterPro" id="IPR023410">
    <property type="entry name" value="14-3-3_domain"/>
</dbReference>
<dbReference type="EMBL" id="LDAU01000266">
    <property type="protein sequence ID" value="KRW98190.1"/>
    <property type="molecule type" value="Genomic_DNA"/>
</dbReference>
<dbReference type="OMA" id="MIKNYRQ"/>
<comment type="caution">
    <text evidence="4">The sequence shown here is derived from an EMBL/GenBank/DDBJ whole genome shotgun (WGS) entry which is preliminary data.</text>
</comment>
<dbReference type="InterPro" id="IPR000308">
    <property type="entry name" value="14-3-3"/>
</dbReference>
<dbReference type="PIRSF" id="PIRSF000868">
    <property type="entry name" value="14-3-3"/>
    <property type="match status" value="1"/>
</dbReference>
<evidence type="ECO:0000256" key="2">
    <source>
        <dbReference type="PIRSR" id="PIRSR000868-1"/>
    </source>
</evidence>
<sequence length="247" mass="28899">MEQKFTREDYLLLARLAQQTERYSEMVEFISKFVESEGELSNEERNIVSAAYKNVVGNKRAELRVLTAIEQKESAKSENIKNYIRSYKNTIENELKKNCSNIINILDKYLIPNAKSLDSRVFYLKMKGDYNRYLAEFLLDEDYNKALENALNSYKDADKIAKMNLAPTNPIRLGLHLNMSVFFYEIMQRQEDAIKIANQAFEEAIGNIDNVNQENYKDCTLIMQLLRDNLTLWSNDIQMENERPDDV</sequence>
<evidence type="ECO:0000313" key="4">
    <source>
        <dbReference type="EMBL" id="KRW98190.1"/>
    </source>
</evidence>
<feature type="site" description="Interaction with phosphoserine on interacting protein" evidence="2">
    <location>
        <position position="60"/>
    </location>
</feature>
<dbReference type="SUPFAM" id="SSF48445">
    <property type="entry name" value="14-3-3 protein"/>
    <property type="match status" value="1"/>
</dbReference>
<evidence type="ECO:0000313" key="5">
    <source>
        <dbReference type="Proteomes" id="UP000054937"/>
    </source>
</evidence>
<dbReference type="OrthoDB" id="10010602at2759"/>
<accession>A0A0V0Q7M1</accession>
<organism evidence="4 5">
    <name type="scientific">Pseudocohnilembus persalinus</name>
    <name type="common">Ciliate</name>
    <dbReference type="NCBI Taxonomy" id="266149"/>
    <lineage>
        <taxon>Eukaryota</taxon>
        <taxon>Sar</taxon>
        <taxon>Alveolata</taxon>
        <taxon>Ciliophora</taxon>
        <taxon>Intramacronucleata</taxon>
        <taxon>Oligohymenophorea</taxon>
        <taxon>Scuticociliatia</taxon>
        <taxon>Philasterida</taxon>
        <taxon>Pseudocohnilembidae</taxon>
        <taxon>Pseudocohnilembus</taxon>
    </lineage>
</organism>
<name>A0A0V0Q7M1_PSEPJ</name>
<dbReference type="CDD" id="cd08774">
    <property type="entry name" value="14-3-3"/>
    <property type="match status" value="1"/>
</dbReference>